<feature type="domain" description="DNA methylase N-4/N-6" evidence="3">
    <location>
        <begin position="127"/>
        <end position="167"/>
    </location>
</feature>
<dbReference type="InterPro" id="IPR001091">
    <property type="entry name" value="RM_Methyltransferase"/>
</dbReference>
<protein>
    <submittedName>
        <fullName evidence="4">Putative methyltransferase</fullName>
    </submittedName>
</protein>
<dbReference type="Pfam" id="PF01555">
    <property type="entry name" value="N6_N4_Mtase"/>
    <property type="match status" value="1"/>
</dbReference>
<keyword evidence="2 4" id="KW-0808">Transferase</keyword>
<sequence>MVETLGHNADKSSLTPNCTCSYYNHYTMKTDHFATFPPALVETPILAGCPLYICSKCGKPREKIYEHKNMVIERSNHAEESGIRIMSSGTMVAPCEDKFIGYSDCGCGEYTCNKCGTEMVFKHSEFIPGTVMDIFAGSGTTLQCALALGRKSIGIEQSEEYCKLATKRKMQVGF</sequence>
<dbReference type="InterPro" id="IPR002941">
    <property type="entry name" value="DNA_methylase_N4/N6"/>
</dbReference>
<proteinExistence type="predicted"/>
<reference evidence="4" key="1">
    <citation type="submission" date="2020-03" db="EMBL/GenBank/DDBJ databases">
        <title>The deep terrestrial virosphere.</title>
        <authorList>
            <person name="Holmfeldt K."/>
            <person name="Nilsson E."/>
            <person name="Simone D."/>
            <person name="Lopez-Fernandez M."/>
            <person name="Wu X."/>
            <person name="de Brujin I."/>
            <person name="Lundin D."/>
            <person name="Andersson A."/>
            <person name="Bertilsson S."/>
            <person name="Dopson M."/>
        </authorList>
    </citation>
    <scope>NUCLEOTIDE SEQUENCE</scope>
    <source>
        <strain evidence="4">MM415B04998</strain>
    </source>
</reference>
<dbReference type="GO" id="GO:0032259">
    <property type="term" value="P:methylation"/>
    <property type="evidence" value="ECO:0007669"/>
    <property type="project" value="UniProtKB-KW"/>
</dbReference>
<dbReference type="AlphaFoldDB" id="A0A6M3LN58"/>
<dbReference type="EMBL" id="MT143364">
    <property type="protein sequence ID" value="QJA96033.1"/>
    <property type="molecule type" value="Genomic_DNA"/>
</dbReference>
<dbReference type="Gene3D" id="3.40.50.150">
    <property type="entry name" value="Vaccinia Virus protein VP39"/>
    <property type="match status" value="1"/>
</dbReference>
<evidence type="ECO:0000256" key="2">
    <source>
        <dbReference type="ARBA" id="ARBA00022679"/>
    </source>
</evidence>
<accession>A0A6M3LN58</accession>
<evidence type="ECO:0000259" key="3">
    <source>
        <dbReference type="Pfam" id="PF01555"/>
    </source>
</evidence>
<gene>
    <name evidence="4" type="ORF">MM415B04998_0010</name>
</gene>
<evidence type="ECO:0000256" key="1">
    <source>
        <dbReference type="ARBA" id="ARBA00022603"/>
    </source>
</evidence>
<dbReference type="SUPFAM" id="SSF53335">
    <property type="entry name" value="S-adenosyl-L-methionine-dependent methyltransferases"/>
    <property type="match status" value="1"/>
</dbReference>
<dbReference type="InterPro" id="IPR029063">
    <property type="entry name" value="SAM-dependent_MTases_sf"/>
</dbReference>
<dbReference type="GO" id="GO:0003677">
    <property type="term" value="F:DNA binding"/>
    <property type="evidence" value="ECO:0007669"/>
    <property type="project" value="InterPro"/>
</dbReference>
<evidence type="ECO:0000313" key="4">
    <source>
        <dbReference type="EMBL" id="QJA96033.1"/>
    </source>
</evidence>
<organism evidence="4">
    <name type="scientific">viral metagenome</name>
    <dbReference type="NCBI Taxonomy" id="1070528"/>
    <lineage>
        <taxon>unclassified sequences</taxon>
        <taxon>metagenomes</taxon>
        <taxon>organismal metagenomes</taxon>
    </lineage>
</organism>
<dbReference type="PRINTS" id="PR00508">
    <property type="entry name" value="S21N4MTFRASE"/>
</dbReference>
<name>A0A6M3LN58_9ZZZZ</name>
<keyword evidence="1 4" id="KW-0489">Methyltransferase</keyword>
<dbReference type="GO" id="GO:0008170">
    <property type="term" value="F:N-methyltransferase activity"/>
    <property type="evidence" value="ECO:0007669"/>
    <property type="project" value="InterPro"/>
</dbReference>